<reference evidence="2" key="1">
    <citation type="journal article" date="2015" name="Nature">
        <title>Complex archaea that bridge the gap between prokaryotes and eukaryotes.</title>
        <authorList>
            <person name="Spang A."/>
            <person name="Saw J.H."/>
            <person name="Jorgensen S.L."/>
            <person name="Zaremba-Niedzwiedzka K."/>
            <person name="Martijn J."/>
            <person name="Lind A.E."/>
            <person name="van Eijk R."/>
            <person name="Schleper C."/>
            <person name="Guy L."/>
            <person name="Ettema T.J."/>
        </authorList>
    </citation>
    <scope>NUCLEOTIDE SEQUENCE</scope>
</reference>
<organism evidence="2">
    <name type="scientific">marine sediment metagenome</name>
    <dbReference type="NCBI Taxonomy" id="412755"/>
    <lineage>
        <taxon>unclassified sequences</taxon>
        <taxon>metagenomes</taxon>
        <taxon>ecological metagenomes</taxon>
    </lineage>
</organism>
<protein>
    <submittedName>
        <fullName evidence="2">Uncharacterized protein</fullName>
    </submittedName>
</protein>
<gene>
    <name evidence="2" type="ORF">LCGC14_2710470</name>
</gene>
<keyword evidence="1" id="KW-1133">Transmembrane helix</keyword>
<dbReference type="AlphaFoldDB" id="A0A0F9A0U5"/>
<feature type="transmembrane region" description="Helical" evidence="1">
    <location>
        <begin position="36"/>
        <end position="58"/>
    </location>
</feature>
<evidence type="ECO:0000256" key="1">
    <source>
        <dbReference type="SAM" id="Phobius"/>
    </source>
</evidence>
<evidence type="ECO:0000313" key="2">
    <source>
        <dbReference type="EMBL" id="KKK91685.1"/>
    </source>
</evidence>
<dbReference type="EMBL" id="LAZR01048543">
    <property type="protein sequence ID" value="KKK91685.1"/>
    <property type="molecule type" value="Genomic_DNA"/>
</dbReference>
<feature type="transmembrane region" description="Helical" evidence="1">
    <location>
        <begin position="129"/>
        <end position="155"/>
    </location>
</feature>
<keyword evidence="1" id="KW-0812">Transmembrane</keyword>
<proteinExistence type="predicted"/>
<name>A0A0F9A0U5_9ZZZZ</name>
<accession>A0A0F9A0U5</accession>
<keyword evidence="1" id="KW-0472">Membrane</keyword>
<comment type="caution">
    <text evidence="2">The sequence shown here is derived from an EMBL/GenBank/DDBJ whole genome shotgun (WGS) entry which is preliminary data.</text>
</comment>
<sequence length="159" mass="18802">MIFDIFLLLIIFQLKFFTADYLLQTPYMLQKFRPDWGFALPLLMHAGVHAMFTLAICLLLAPNLWWLVVVDLLTYFIIDRVKAGPKYLGRFKVMSVTDFSMAKQDLCIAKLLNDEREIKKIEKKFKHNAYYWISIGFDQMLHNLVHYYIIFAIIIDKAL</sequence>
<feature type="transmembrane region" description="Helical" evidence="1">
    <location>
        <begin position="6"/>
        <end position="24"/>
    </location>
</feature>